<feature type="non-terminal residue" evidence="2">
    <location>
        <position position="71"/>
    </location>
</feature>
<reference evidence="2" key="1">
    <citation type="journal article" date="2019" name="Sci. Rep.">
        <title>Draft genome of Tanacetum cinerariifolium, the natural source of mosquito coil.</title>
        <authorList>
            <person name="Yamashiro T."/>
            <person name="Shiraishi A."/>
            <person name="Satake H."/>
            <person name="Nakayama K."/>
        </authorList>
    </citation>
    <scope>NUCLEOTIDE SEQUENCE</scope>
</reference>
<organism evidence="2">
    <name type="scientific">Tanacetum cinerariifolium</name>
    <name type="common">Dalmatian daisy</name>
    <name type="synonym">Chrysanthemum cinerariifolium</name>
    <dbReference type="NCBI Taxonomy" id="118510"/>
    <lineage>
        <taxon>Eukaryota</taxon>
        <taxon>Viridiplantae</taxon>
        <taxon>Streptophyta</taxon>
        <taxon>Embryophyta</taxon>
        <taxon>Tracheophyta</taxon>
        <taxon>Spermatophyta</taxon>
        <taxon>Magnoliopsida</taxon>
        <taxon>eudicotyledons</taxon>
        <taxon>Gunneridae</taxon>
        <taxon>Pentapetalae</taxon>
        <taxon>asterids</taxon>
        <taxon>campanulids</taxon>
        <taxon>Asterales</taxon>
        <taxon>Asteraceae</taxon>
        <taxon>Asteroideae</taxon>
        <taxon>Anthemideae</taxon>
        <taxon>Anthemidinae</taxon>
        <taxon>Tanacetum</taxon>
    </lineage>
</organism>
<gene>
    <name evidence="2" type="ORF">Tci_929322</name>
</gene>
<name>A0A699XDW3_TANCI</name>
<comment type="caution">
    <text evidence="2">The sequence shown here is derived from an EMBL/GenBank/DDBJ whole genome shotgun (WGS) entry which is preliminary data.</text>
</comment>
<accession>A0A699XDW3</accession>
<dbReference type="EMBL" id="BKCJ011840069">
    <property type="protein sequence ID" value="GFD57353.1"/>
    <property type="molecule type" value="Genomic_DNA"/>
</dbReference>
<feature type="compositionally biased region" description="Gly residues" evidence="1">
    <location>
        <begin position="1"/>
        <end position="12"/>
    </location>
</feature>
<protein>
    <submittedName>
        <fullName evidence="2">Uncharacterized protein</fullName>
    </submittedName>
</protein>
<feature type="region of interest" description="Disordered" evidence="1">
    <location>
        <begin position="1"/>
        <end position="53"/>
    </location>
</feature>
<dbReference type="AlphaFoldDB" id="A0A699XDW3"/>
<sequence>MGGGVSHRGGGIPRKQRSINEDDQSGSSMNKLRTINGMVVRSRGRRDGSKSRMCLGGIRPIRFGVSCNPVR</sequence>
<proteinExistence type="predicted"/>
<evidence type="ECO:0000256" key="1">
    <source>
        <dbReference type="SAM" id="MobiDB-lite"/>
    </source>
</evidence>
<evidence type="ECO:0000313" key="2">
    <source>
        <dbReference type="EMBL" id="GFD57353.1"/>
    </source>
</evidence>